<dbReference type="EMBL" id="JAAALK010000282">
    <property type="protein sequence ID" value="KAG8078481.1"/>
    <property type="molecule type" value="Genomic_DNA"/>
</dbReference>
<comment type="caution">
    <text evidence="2">The sequence shown here is derived from an EMBL/GenBank/DDBJ whole genome shotgun (WGS) entry which is preliminary data.</text>
</comment>
<dbReference type="AlphaFoldDB" id="A0A8J5VYA2"/>
<name>A0A8J5VYA2_ZIZPA</name>
<proteinExistence type="predicted"/>
<evidence type="ECO:0000256" key="1">
    <source>
        <dbReference type="SAM" id="MobiDB-lite"/>
    </source>
</evidence>
<protein>
    <submittedName>
        <fullName evidence="2">Uncharacterized protein</fullName>
    </submittedName>
</protein>
<gene>
    <name evidence="2" type="ORF">GUJ93_ZPchr0007g4533</name>
</gene>
<sequence>MGFGPAPCGVIIRIAFPVSSPPPTEPSPSKANRIESGAQGGSSAAAAARIVVQGTYPVRGHCGCELAS</sequence>
<keyword evidence="3" id="KW-1185">Reference proteome</keyword>
<evidence type="ECO:0000313" key="3">
    <source>
        <dbReference type="Proteomes" id="UP000729402"/>
    </source>
</evidence>
<reference evidence="2" key="1">
    <citation type="journal article" date="2021" name="bioRxiv">
        <title>Whole Genome Assembly and Annotation of Northern Wild Rice, Zizania palustris L., Supports a Whole Genome Duplication in the Zizania Genus.</title>
        <authorList>
            <person name="Haas M."/>
            <person name="Kono T."/>
            <person name="Macchietto M."/>
            <person name="Millas R."/>
            <person name="McGilp L."/>
            <person name="Shao M."/>
            <person name="Duquette J."/>
            <person name="Hirsch C.N."/>
            <person name="Kimball J."/>
        </authorList>
    </citation>
    <scope>NUCLEOTIDE SEQUENCE</scope>
    <source>
        <tissue evidence="2">Fresh leaf tissue</tissue>
    </source>
</reference>
<organism evidence="2 3">
    <name type="scientific">Zizania palustris</name>
    <name type="common">Northern wild rice</name>
    <dbReference type="NCBI Taxonomy" id="103762"/>
    <lineage>
        <taxon>Eukaryota</taxon>
        <taxon>Viridiplantae</taxon>
        <taxon>Streptophyta</taxon>
        <taxon>Embryophyta</taxon>
        <taxon>Tracheophyta</taxon>
        <taxon>Spermatophyta</taxon>
        <taxon>Magnoliopsida</taxon>
        <taxon>Liliopsida</taxon>
        <taxon>Poales</taxon>
        <taxon>Poaceae</taxon>
        <taxon>BOP clade</taxon>
        <taxon>Oryzoideae</taxon>
        <taxon>Oryzeae</taxon>
        <taxon>Zizaniinae</taxon>
        <taxon>Zizania</taxon>
    </lineage>
</organism>
<evidence type="ECO:0000313" key="2">
    <source>
        <dbReference type="EMBL" id="KAG8078481.1"/>
    </source>
</evidence>
<reference evidence="2" key="2">
    <citation type="submission" date="2021-02" db="EMBL/GenBank/DDBJ databases">
        <authorList>
            <person name="Kimball J.A."/>
            <person name="Haas M.W."/>
            <person name="Macchietto M."/>
            <person name="Kono T."/>
            <person name="Duquette J."/>
            <person name="Shao M."/>
        </authorList>
    </citation>
    <scope>NUCLEOTIDE SEQUENCE</scope>
    <source>
        <tissue evidence="2">Fresh leaf tissue</tissue>
    </source>
</reference>
<accession>A0A8J5VYA2</accession>
<dbReference type="Proteomes" id="UP000729402">
    <property type="component" value="Unassembled WGS sequence"/>
</dbReference>
<feature type="region of interest" description="Disordered" evidence="1">
    <location>
        <begin position="19"/>
        <end position="39"/>
    </location>
</feature>